<keyword evidence="5 16" id="KW-0347">Helicase</keyword>
<protein>
    <recommendedName>
        <fullName evidence="14">ATP-dependent DNA helicase YoaA</fullName>
        <ecNumber evidence="12">5.6.2.3</ecNumber>
    </recommendedName>
</protein>
<evidence type="ECO:0000256" key="8">
    <source>
        <dbReference type="ARBA" id="ARBA00023014"/>
    </source>
</evidence>
<dbReference type="FunFam" id="3.40.50.300:FF:000466">
    <property type="entry name" value="ATP-dependent DNA helicase"/>
    <property type="match status" value="1"/>
</dbReference>
<evidence type="ECO:0000256" key="1">
    <source>
        <dbReference type="ARBA" id="ARBA00001966"/>
    </source>
</evidence>
<dbReference type="GO" id="GO:0046872">
    <property type="term" value="F:metal ion binding"/>
    <property type="evidence" value="ECO:0007669"/>
    <property type="project" value="UniProtKB-KW"/>
</dbReference>
<comment type="catalytic activity">
    <reaction evidence="13">
        <text>ATP + H2O = ADP + phosphate + H(+)</text>
        <dbReference type="Rhea" id="RHEA:13065"/>
        <dbReference type="ChEBI" id="CHEBI:15377"/>
        <dbReference type="ChEBI" id="CHEBI:15378"/>
        <dbReference type="ChEBI" id="CHEBI:30616"/>
        <dbReference type="ChEBI" id="CHEBI:43474"/>
        <dbReference type="ChEBI" id="CHEBI:456216"/>
        <dbReference type="EC" id="5.6.2.3"/>
    </reaction>
</comment>
<evidence type="ECO:0000256" key="3">
    <source>
        <dbReference type="ARBA" id="ARBA00022741"/>
    </source>
</evidence>
<evidence type="ECO:0000256" key="13">
    <source>
        <dbReference type="ARBA" id="ARBA00048954"/>
    </source>
</evidence>
<dbReference type="InterPro" id="IPR045028">
    <property type="entry name" value="DinG/Rad3-like"/>
</dbReference>
<dbReference type="InterPro" id="IPR014013">
    <property type="entry name" value="Helic_SF1/SF2_ATP-bd_DinG/Rad3"/>
</dbReference>
<keyword evidence="4" id="KW-0378">Hydrolase</keyword>
<evidence type="ECO:0000256" key="2">
    <source>
        <dbReference type="ARBA" id="ARBA00022723"/>
    </source>
</evidence>
<dbReference type="InterPro" id="IPR014001">
    <property type="entry name" value="Helicase_ATP-bd"/>
</dbReference>
<feature type="domain" description="Helicase ATP-binding" evidence="15">
    <location>
        <begin position="24"/>
        <end position="291"/>
    </location>
</feature>
<dbReference type="Proteomes" id="UP000307702">
    <property type="component" value="Unassembled WGS sequence"/>
</dbReference>
<dbReference type="EC" id="5.6.2.3" evidence="12"/>
<evidence type="ECO:0000256" key="12">
    <source>
        <dbReference type="ARBA" id="ARBA00044969"/>
    </source>
</evidence>
<dbReference type="GO" id="GO:0043139">
    <property type="term" value="F:5'-3' DNA helicase activity"/>
    <property type="evidence" value="ECO:0007669"/>
    <property type="project" value="UniProtKB-EC"/>
</dbReference>
<dbReference type="OrthoDB" id="9805194at2"/>
<keyword evidence="3" id="KW-0547">Nucleotide-binding</keyword>
<keyword evidence="6" id="KW-0067">ATP-binding</keyword>
<accession>A0A8H2PJ58</accession>
<dbReference type="AlphaFoldDB" id="A0A8H2PJ58"/>
<dbReference type="InterPro" id="IPR010614">
    <property type="entry name" value="RAD3-like_helicase_DEAD"/>
</dbReference>
<comment type="caution">
    <text evidence="16">The sequence shown here is derived from an EMBL/GenBank/DDBJ whole genome shotgun (WGS) entry which is preliminary data.</text>
</comment>
<comment type="similarity">
    <text evidence="11">Belongs to the helicase family. DinG subfamily.</text>
</comment>
<evidence type="ECO:0000256" key="4">
    <source>
        <dbReference type="ARBA" id="ARBA00022801"/>
    </source>
</evidence>
<evidence type="ECO:0000259" key="15">
    <source>
        <dbReference type="PROSITE" id="PS51193"/>
    </source>
</evidence>
<evidence type="ECO:0000256" key="14">
    <source>
        <dbReference type="ARBA" id="ARBA00071792"/>
    </source>
</evidence>
<dbReference type="Pfam" id="PF13307">
    <property type="entry name" value="Helicase_C_2"/>
    <property type="match status" value="1"/>
</dbReference>
<gene>
    <name evidence="16" type="ORF">FCS21_14960</name>
</gene>
<name>A0A8H2PJ58_9GAMM</name>
<dbReference type="Pfam" id="PF06733">
    <property type="entry name" value="DEAD_2"/>
    <property type="match status" value="1"/>
</dbReference>
<dbReference type="GO" id="GO:0003677">
    <property type="term" value="F:DNA binding"/>
    <property type="evidence" value="ECO:0007669"/>
    <property type="project" value="UniProtKB-KW"/>
</dbReference>
<dbReference type="InterPro" id="IPR011545">
    <property type="entry name" value="DEAD/DEAH_box_helicase_dom"/>
</dbReference>
<dbReference type="PROSITE" id="PS51193">
    <property type="entry name" value="HELICASE_ATP_BIND_2"/>
    <property type="match status" value="1"/>
</dbReference>
<dbReference type="GO" id="GO:0005524">
    <property type="term" value="F:ATP binding"/>
    <property type="evidence" value="ECO:0007669"/>
    <property type="project" value="UniProtKB-KW"/>
</dbReference>
<sequence>MTNNKISKTSQVSKVSQAFSQEGALAKAINGFSPRQAQTDMALDVAHAIDQQSSLIVEAGTGTGKTFAYLIPAFLSLNPKKPIKIVVSTGTKNLQEQLFHKDIPLIKKALASNAQIALLKGRANYLCTYRLAQYQNSRGQLDAQMLQDLVKVKTWANGTQSGDIGEIVNVNEDSSIFPFVTSTLDNCLARDCPDYEACYLVKARQKASDADIIIVNHHLFFADMALKDTGFGELIPKAQVMIFDEAHQIGDIASEYFGQTFSSKQLVDLCTDVLQVHRSSLTDVKQLGLAAEKLQKTCQEFRLLFNYDPERGNWREKHKQSHFKQKFSDLKIDLDFLYQVIKLCVSRNEAIDSCFDRAVNLLAQYDVMSNVEAYGMSFWYETTPRSVVLHQTPLTVSDKFSAVVKESGAGWIFTSATLAVDNSFDHFAQHLGLQSAKQLMLGSPFNYKAQSWLVVPRYLPQANDKNRALKLAELAKPLIEASKGACFMLFTSYRVMHQVAEILAESIDNPLLVQGKMAKQKLLEQFVEQDDAVLLATASFWEGVDVRGNKLTCVIIDKLPFASPDDPLLQARCEDARRQGIEPFSQIQLPQAVIALKQGVGRLIRDVSDRGVLVICDDRLVNKPYGATFLKSLPDMKRSRDINKAAEFLASLSLSKP</sequence>
<dbReference type="PANTHER" id="PTHR11472">
    <property type="entry name" value="DNA REPAIR DEAD HELICASE RAD3/XP-D SUBFAMILY MEMBER"/>
    <property type="match status" value="1"/>
</dbReference>
<dbReference type="SUPFAM" id="SSF52540">
    <property type="entry name" value="P-loop containing nucleoside triphosphate hydrolases"/>
    <property type="match status" value="2"/>
</dbReference>
<dbReference type="RefSeq" id="WP_138624352.1">
    <property type="nucleotide sequence ID" value="NZ_SZVP01000019.1"/>
</dbReference>
<dbReference type="GO" id="GO:0051536">
    <property type="term" value="F:iron-sulfur cluster binding"/>
    <property type="evidence" value="ECO:0007669"/>
    <property type="project" value="UniProtKB-KW"/>
</dbReference>
<dbReference type="FunFam" id="3.40.50.300:FF:000499">
    <property type="entry name" value="ATP-dependent DNA helicase"/>
    <property type="match status" value="1"/>
</dbReference>
<keyword evidence="9" id="KW-0238">DNA-binding</keyword>
<dbReference type="InterPro" id="IPR006555">
    <property type="entry name" value="ATP-dep_Helicase_C"/>
</dbReference>
<organism evidence="16 17">
    <name type="scientific">Colwellia ponticola</name>
    <dbReference type="NCBI Taxonomy" id="2304625"/>
    <lineage>
        <taxon>Bacteria</taxon>
        <taxon>Pseudomonadati</taxon>
        <taxon>Pseudomonadota</taxon>
        <taxon>Gammaproteobacteria</taxon>
        <taxon>Alteromonadales</taxon>
        <taxon>Colwelliaceae</taxon>
        <taxon>Colwellia</taxon>
    </lineage>
</organism>
<evidence type="ECO:0000256" key="10">
    <source>
        <dbReference type="ARBA" id="ARBA00023235"/>
    </source>
</evidence>
<keyword evidence="8" id="KW-0411">Iron-sulfur</keyword>
<evidence type="ECO:0000256" key="11">
    <source>
        <dbReference type="ARBA" id="ARBA00038058"/>
    </source>
</evidence>
<keyword evidence="17" id="KW-1185">Reference proteome</keyword>
<dbReference type="PANTHER" id="PTHR11472:SF34">
    <property type="entry name" value="REGULATOR OF TELOMERE ELONGATION HELICASE 1"/>
    <property type="match status" value="1"/>
</dbReference>
<evidence type="ECO:0000313" key="17">
    <source>
        <dbReference type="Proteomes" id="UP000307702"/>
    </source>
</evidence>
<dbReference type="GO" id="GO:0006281">
    <property type="term" value="P:DNA repair"/>
    <property type="evidence" value="ECO:0007669"/>
    <property type="project" value="TreeGrafter"/>
</dbReference>
<evidence type="ECO:0000256" key="5">
    <source>
        <dbReference type="ARBA" id="ARBA00022806"/>
    </source>
</evidence>
<dbReference type="EMBL" id="SZVP01000019">
    <property type="protein sequence ID" value="TMM41995.1"/>
    <property type="molecule type" value="Genomic_DNA"/>
</dbReference>
<dbReference type="Pfam" id="PF00270">
    <property type="entry name" value="DEAD"/>
    <property type="match status" value="1"/>
</dbReference>
<dbReference type="SMART" id="SM00487">
    <property type="entry name" value="DEXDc"/>
    <property type="match status" value="1"/>
</dbReference>
<evidence type="ECO:0000256" key="6">
    <source>
        <dbReference type="ARBA" id="ARBA00022840"/>
    </source>
</evidence>
<dbReference type="SMART" id="SM00491">
    <property type="entry name" value="HELICc2"/>
    <property type="match status" value="1"/>
</dbReference>
<reference evidence="16 17" key="1">
    <citation type="submission" date="2019-05" db="EMBL/GenBank/DDBJ databases">
        <title>Colwellia ponticola sp. nov., isolated from seawater.</title>
        <authorList>
            <person name="Yoon J.-H."/>
        </authorList>
    </citation>
    <scope>NUCLEOTIDE SEQUENCE [LARGE SCALE GENOMIC DNA]</scope>
    <source>
        <strain evidence="16 17">OISW-25</strain>
    </source>
</reference>
<evidence type="ECO:0000256" key="9">
    <source>
        <dbReference type="ARBA" id="ARBA00023125"/>
    </source>
</evidence>
<evidence type="ECO:0000256" key="7">
    <source>
        <dbReference type="ARBA" id="ARBA00023004"/>
    </source>
</evidence>
<keyword evidence="7" id="KW-0408">Iron</keyword>
<keyword evidence="2" id="KW-0479">Metal-binding</keyword>
<comment type="cofactor">
    <cofactor evidence="1">
        <name>[4Fe-4S] cluster</name>
        <dbReference type="ChEBI" id="CHEBI:49883"/>
    </cofactor>
</comment>
<dbReference type="GO" id="GO:0016818">
    <property type="term" value="F:hydrolase activity, acting on acid anhydrides, in phosphorus-containing anhydrides"/>
    <property type="evidence" value="ECO:0007669"/>
    <property type="project" value="InterPro"/>
</dbReference>
<proteinExistence type="inferred from homology"/>
<keyword evidence="10" id="KW-0413">Isomerase</keyword>
<dbReference type="InterPro" id="IPR027417">
    <property type="entry name" value="P-loop_NTPase"/>
</dbReference>
<evidence type="ECO:0000313" key="16">
    <source>
        <dbReference type="EMBL" id="TMM41995.1"/>
    </source>
</evidence>
<dbReference type="Gene3D" id="3.40.50.300">
    <property type="entry name" value="P-loop containing nucleotide triphosphate hydrolases"/>
    <property type="match status" value="2"/>
</dbReference>